<feature type="transmembrane region" description="Helical" evidence="1">
    <location>
        <begin position="7"/>
        <end position="26"/>
    </location>
</feature>
<keyword evidence="4" id="KW-1185">Reference proteome</keyword>
<dbReference type="PANTHER" id="PTHR28008">
    <property type="entry name" value="DOMAIN PROTEIN, PUTATIVE (AFU_ORTHOLOGUE AFUA_3G10980)-RELATED"/>
    <property type="match status" value="1"/>
</dbReference>
<dbReference type="Proteomes" id="UP000002534">
    <property type="component" value="Chromosome"/>
</dbReference>
<accession>Q3A3V4</accession>
<feature type="transmembrane region" description="Helical" evidence="1">
    <location>
        <begin position="73"/>
        <end position="94"/>
    </location>
</feature>
<feature type="domain" description="VanZ-like" evidence="2">
    <location>
        <begin position="33"/>
        <end position="117"/>
    </location>
</feature>
<dbReference type="OrthoDB" id="5406033at2"/>
<dbReference type="NCBIfam" id="NF037970">
    <property type="entry name" value="vanZ_1"/>
    <property type="match status" value="1"/>
</dbReference>
<evidence type="ECO:0000256" key="1">
    <source>
        <dbReference type="SAM" id="Phobius"/>
    </source>
</evidence>
<evidence type="ECO:0000313" key="3">
    <source>
        <dbReference type="EMBL" id="ABA88953.1"/>
    </source>
</evidence>
<dbReference type="KEGG" id="pca:Pcar_1710"/>
<reference evidence="3 4" key="2">
    <citation type="journal article" date="2012" name="BMC Genomics">
        <title>The genome of Pelobacter carbinolicus reveals surprising metabolic capabilities and physiological features.</title>
        <authorList>
            <person name="Aklujkar M."/>
            <person name="Haveman S.A."/>
            <person name="Didonato R.Jr."/>
            <person name="Chertkov O."/>
            <person name="Han C.S."/>
            <person name="Land M.L."/>
            <person name="Brown P."/>
            <person name="Lovley D.R."/>
        </authorList>
    </citation>
    <scope>NUCLEOTIDE SEQUENCE [LARGE SCALE GENOMIC DNA]</scope>
    <source>
        <strain evidence="4">DSM 2380 / NBRC 103641 / GraBd1</strain>
    </source>
</reference>
<sequence length="127" mass="13826">MIQISVNLRLILFVAFALIILVLSLVSAPPKIIHEVLSWDKAQHAFAYAIFTLLGGWALAPLWGALRAWRRALGVAIVYGGILEGAQALSGYRVAQFADMVANSLGAVAAYLCWRAFFKFGNITSCK</sequence>
<name>Q3A3V4_SYNC1</name>
<dbReference type="RefSeq" id="WP_011341444.1">
    <property type="nucleotide sequence ID" value="NC_007498.2"/>
</dbReference>
<evidence type="ECO:0000313" key="4">
    <source>
        <dbReference type="Proteomes" id="UP000002534"/>
    </source>
</evidence>
<dbReference type="PANTHER" id="PTHR28008:SF1">
    <property type="entry name" value="DOMAIN PROTEIN, PUTATIVE (AFU_ORTHOLOGUE AFUA_3G10980)-RELATED"/>
    <property type="match status" value="1"/>
</dbReference>
<dbReference type="EMBL" id="CP000142">
    <property type="protein sequence ID" value="ABA88953.1"/>
    <property type="molecule type" value="Genomic_DNA"/>
</dbReference>
<evidence type="ECO:0000259" key="2">
    <source>
        <dbReference type="Pfam" id="PF04892"/>
    </source>
</evidence>
<protein>
    <recommendedName>
        <fullName evidence="2">VanZ-like domain-containing protein</fullName>
    </recommendedName>
</protein>
<gene>
    <name evidence="3" type="ordered locus">Pcar_1710</name>
</gene>
<organism evidence="3 4">
    <name type="scientific">Syntrophotalea carbinolica (strain DSM 2380 / NBRC 103641 / GraBd1)</name>
    <name type="common">Pelobacter carbinolicus</name>
    <dbReference type="NCBI Taxonomy" id="338963"/>
    <lineage>
        <taxon>Bacteria</taxon>
        <taxon>Pseudomonadati</taxon>
        <taxon>Thermodesulfobacteriota</taxon>
        <taxon>Desulfuromonadia</taxon>
        <taxon>Desulfuromonadales</taxon>
        <taxon>Syntrophotaleaceae</taxon>
        <taxon>Syntrophotalea</taxon>
    </lineage>
</organism>
<reference evidence="4" key="1">
    <citation type="submission" date="2005-10" db="EMBL/GenBank/DDBJ databases">
        <title>Complete sequence of Pelobacter carbinolicus DSM 2380.</title>
        <authorList>
            <person name="Copeland A."/>
            <person name="Lucas S."/>
            <person name="Lapidus A."/>
            <person name="Barry K."/>
            <person name="Detter J.C."/>
            <person name="Glavina T."/>
            <person name="Hammon N."/>
            <person name="Israni S."/>
            <person name="Pitluck S."/>
            <person name="Chertkov O."/>
            <person name="Schmutz J."/>
            <person name="Larimer F."/>
            <person name="Land M."/>
            <person name="Kyrpides N."/>
            <person name="Ivanova N."/>
            <person name="Richardson P."/>
        </authorList>
    </citation>
    <scope>NUCLEOTIDE SEQUENCE [LARGE SCALE GENOMIC DNA]</scope>
    <source>
        <strain evidence="4">DSM 2380 / NBRC 103641 / GraBd1</strain>
    </source>
</reference>
<keyword evidence="1" id="KW-0812">Transmembrane</keyword>
<dbReference type="STRING" id="338963.Pcar_1710"/>
<proteinExistence type="predicted"/>
<dbReference type="InterPro" id="IPR006976">
    <property type="entry name" value="VanZ-like"/>
</dbReference>
<dbReference type="eggNOG" id="COG5652">
    <property type="taxonomic scope" value="Bacteria"/>
</dbReference>
<dbReference type="HOGENOM" id="CLU_096028_2_2_7"/>
<keyword evidence="1" id="KW-1133">Transmembrane helix</keyword>
<dbReference type="Pfam" id="PF04892">
    <property type="entry name" value="VanZ"/>
    <property type="match status" value="1"/>
</dbReference>
<keyword evidence="1" id="KW-0472">Membrane</keyword>
<dbReference type="AlphaFoldDB" id="Q3A3V4"/>
<feature type="transmembrane region" description="Helical" evidence="1">
    <location>
        <begin position="100"/>
        <end position="118"/>
    </location>
</feature>
<feature type="transmembrane region" description="Helical" evidence="1">
    <location>
        <begin position="46"/>
        <end position="66"/>
    </location>
</feature>